<feature type="transmembrane region" description="Helical" evidence="6">
    <location>
        <begin position="28"/>
        <end position="45"/>
    </location>
</feature>
<evidence type="ECO:0000313" key="8">
    <source>
        <dbReference type="Proteomes" id="UP000734823"/>
    </source>
</evidence>
<evidence type="ECO:0000256" key="5">
    <source>
        <dbReference type="ARBA" id="ARBA00023136"/>
    </source>
</evidence>
<protein>
    <submittedName>
        <fullName evidence="7">Branched-chain amino acid ABC transporter permease</fullName>
    </submittedName>
</protein>
<dbReference type="EMBL" id="JABVED010000001">
    <property type="protein sequence ID" value="MBC6445776.1"/>
    <property type="molecule type" value="Genomic_DNA"/>
</dbReference>
<evidence type="ECO:0000256" key="1">
    <source>
        <dbReference type="ARBA" id="ARBA00004651"/>
    </source>
</evidence>
<dbReference type="Pfam" id="PF02653">
    <property type="entry name" value="BPD_transp_2"/>
    <property type="match status" value="1"/>
</dbReference>
<keyword evidence="4 6" id="KW-1133">Transmembrane helix</keyword>
<gene>
    <name evidence="7" type="ORF">GPZ80_01155</name>
</gene>
<proteinExistence type="predicted"/>
<dbReference type="Proteomes" id="UP000734823">
    <property type="component" value="Unassembled WGS sequence"/>
</dbReference>
<organism evidence="7 8">
    <name type="scientific">Actinokineospora xionganensis</name>
    <dbReference type="NCBI Taxonomy" id="2684470"/>
    <lineage>
        <taxon>Bacteria</taxon>
        <taxon>Bacillati</taxon>
        <taxon>Actinomycetota</taxon>
        <taxon>Actinomycetes</taxon>
        <taxon>Pseudonocardiales</taxon>
        <taxon>Pseudonocardiaceae</taxon>
        <taxon>Actinokineospora</taxon>
    </lineage>
</organism>
<name>A0ABR7L079_9PSEU</name>
<feature type="transmembrane region" description="Helical" evidence="6">
    <location>
        <begin position="268"/>
        <end position="293"/>
    </location>
</feature>
<accession>A0ABR7L079</accession>
<dbReference type="RefSeq" id="WP_187217835.1">
    <property type="nucleotide sequence ID" value="NZ_JABVED010000001.1"/>
</dbReference>
<feature type="transmembrane region" description="Helical" evidence="6">
    <location>
        <begin position="51"/>
        <end position="69"/>
    </location>
</feature>
<evidence type="ECO:0000313" key="7">
    <source>
        <dbReference type="EMBL" id="MBC6445776.1"/>
    </source>
</evidence>
<feature type="transmembrane region" description="Helical" evidence="6">
    <location>
        <begin position="314"/>
        <end position="334"/>
    </location>
</feature>
<evidence type="ECO:0000256" key="2">
    <source>
        <dbReference type="ARBA" id="ARBA00022475"/>
    </source>
</evidence>
<keyword evidence="2" id="KW-1003">Cell membrane</keyword>
<feature type="transmembrane region" description="Helical" evidence="6">
    <location>
        <begin position="181"/>
        <end position="200"/>
    </location>
</feature>
<feature type="transmembrane region" description="Helical" evidence="6">
    <location>
        <begin position="81"/>
        <end position="101"/>
    </location>
</feature>
<dbReference type="CDD" id="cd06581">
    <property type="entry name" value="TM_PBP1_LivM_like"/>
    <property type="match status" value="1"/>
</dbReference>
<dbReference type="PANTHER" id="PTHR30482:SF1">
    <property type="entry name" value="BRANCHED-CHAIN AMINO ACID TRANSPORT PERMEASE PROTEIN LIVM-RELATED"/>
    <property type="match status" value="1"/>
</dbReference>
<evidence type="ECO:0000256" key="3">
    <source>
        <dbReference type="ARBA" id="ARBA00022692"/>
    </source>
</evidence>
<feature type="transmembrane region" description="Helical" evidence="6">
    <location>
        <begin position="231"/>
        <end position="256"/>
    </location>
</feature>
<evidence type="ECO:0000256" key="6">
    <source>
        <dbReference type="SAM" id="Phobius"/>
    </source>
</evidence>
<keyword evidence="5 6" id="KW-0472">Membrane</keyword>
<dbReference type="PANTHER" id="PTHR30482">
    <property type="entry name" value="HIGH-AFFINITY BRANCHED-CHAIN AMINO ACID TRANSPORT SYSTEM PERMEASE"/>
    <property type="match status" value="1"/>
</dbReference>
<dbReference type="InterPro" id="IPR001851">
    <property type="entry name" value="ABC_transp_permease"/>
</dbReference>
<dbReference type="InterPro" id="IPR043428">
    <property type="entry name" value="LivM-like"/>
</dbReference>
<reference evidence="7 8" key="1">
    <citation type="submission" date="2020-06" db="EMBL/GenBank/DDBJ databases">
        <title>Actinokineospora xiongansis sp. nov., isolated from soil of Baiyangdian.</title>
        <authorList>
            <person name="Zhang X."/>
        </authorList>
    </citation>
    <scope>NUCLEOTIDE SEQUENCE [LARGE SCALE GENOMIC DNA]</scope>
    <source>
        <strain evidence="7 8">HBU206404</strain>
    </source>
</reference>
<sequence>MAADTVIAPAPPAPVTSRAGLSPLARHLLLAVLALAAIVLLSMVVDPFTNVRLATVGYYLLAVAGLTVLTGLTGQVSLGHGAFMFVGAYTVALLVVYVPALPFWVDLLLAAVASGLAGALTGAAAARLTGPYLAGATLALAVGLPSVTQRFPDFLGGSNGLGFTVNSMPAGLAGTVPSTRWQAWVVWAVVLAALVLLANLTRGRVGRRLRAVRDDEVSAALAGIHVGRMKVFAFLVSAVCAGLAGGLQAFLLGTAAPGSFTPALSLSLLAAMVLGGVGSLWGALWGALALVFLQAGSEELTHALALGTDVSNNLPLAIYGLVLIGVVLAFPQGIHGIGRTLRTRLRPRRTPARTSADDEGEA</sequence>
<keyword evidence="8" id="KW-1185">Reference proteome</keyword>
<evidence type="ECO:0000256" key="4">
    <source>
        <dbReference type="ARBA" id="ARBA00022989"/>
    </source>
</evidence>
<keyword evidence="3 6" id="KW-0812">Transmembrane</keyword>
<comment type="caution">
    <text evidence="7">The sequence shown here is derived from an EMBL/GenBank/DDBJ whole genome shotgun (WGS) entry which is preliminary data.</text>
</comment>
<comment type="subcellular location">
    <subcellularLocation>
        <location evidence="1">Cell membrane</location>
        <topology evidence="1">Multi-pass membrane protein</topology>
    </subcellularLocation>
</comment>
<feature type="transmembrane region" description="Helical" evidence="6">
    <location>
        <begin position="107"/>
        <end position="125"/>
    </location>
</feature>